<dbReference type="RefSeq" id="WP_186862513.1">
    <property type="nucleotide sequence ID" value="NZ_JACOGC010000002.1"/>
</dbReference>
<proteinExistence type="predicted"/>
<evidence type="ECO:0000313" key="2">
    <source>
        <dbReference type="Proteomes" id="UP000613113"/>
    </source>
</evidence>
<sequence>MSGLSSYPRSGAGGLNPAVKITKLLNDLGSAATLQDGRFIATQLMRELNLYCSGKASAGDKVDLCTAARDSLFKAKQAGVLDGFAFFEAMQLGADWFIKAFPFAQIAGTAQDISAFNKCAQTLESAGTLATLGDKRSASEEVGSISARYQMCALAGRDLYGSHFNPATAVGSTKYSVTRSNNQLLYARCAGPYNVNEILVVEVQGCDPIVIVAEAKGGGSTFGDANPHPTQSKPNVLAAGATTANRISQTDLAYAVSRAIYMSNAKSHNGSDVQKLRKEIGFLIQNAAFSKRLLYITARGQVKVISTNPFQADLTSEREHIKWI</sequence>
<reference evidence="1 2" key="1">
    <citation type="submission" date="2020-08" db="EMBL/GenBank/DDBJ databases">
        <title>Novel species isolated from subtropical streams in China.</title>
        <authorList>
            <person name="Lu H."/>
        </authorList>
    </citation>
    <scope>NUCLEOTIDE SEQUENCE [LARGE SCALE GENOMIC DNA]</scope>
    <source>
        <strain evidence="1 2">FT31W</strain>
    </source>
</reference>
<keyword evidence="2" id="KW-1185">Reference proteome</keyword>
<protein>
    <submittedName>
        <fullName evidence="1">Uncharacterized protein</fullName>
    </submittedName>
</protein>
<organism evidence="1 2">
    <name type="scientific">Undibacterium griseum</name>
    <dbReference type="NCBI Taxonomy" id="2762295"/>
    <lineage>
        <taxon>Bacteria</taxon>
        <taxon>Pseudomonadati</taxon>
        <taxon>Pseudomonadota</taxon>
        <taxon>Betaproteobacteria</taxon>
        <taxon>Burkholderiales</taxon>
        <taxon>Oxalobacteraceae</taxon>
        <taxon>Undibacterium</taxon>
    </lineage>
</organism>
<evidence type="ECO:0000313" key="1">
    <source>
        <dbReference type="EMBL" id="MBC3884951.1"/>
    </source>
</evidence>
<name>A0ABR6YM29_9BURK</name>
<gene>
    <name evidence="1" type="ORF">H8K27_07415</name>
</gene>
<accession>A0ABR6YM29</accession>
<dbReference type="Proteomes" id="UP000613113">
    <property type="component" value="Unassembled WGS sequence"/>
</dbReference>
<dbReference type="EMBL" id="JACOGC010000002">
    <property type="protein sequence ID" value="MBC3884951.1"/>
    <property type="molecule type" value="Genomic_DNA"/>
</dbReference>
<comment type="caution">
    <text evidence="1">The sequence shown here is derived from an EMBL/GenBank/DDBJ whole genome shotgun (WGS) entry which is preliminary data.</text>
</comment>